<evidence type="ECO:0000256" key="2">
    <source>
        <dbReference type="ARBA" id="ARBA00022499"/>
    </source>
</evidence>
<dbReference type="Proteomes" id="UP001445335">
    <property type="component" value="Unassembled WGS sequence"/>
</dbReference>
<evidence type="ECO:0000256" key="6">
    <source>
        <dbReference type="SAM" id="MobiDB-lite"/>
    </source>
</evidence>
<organism evidence="7 8">
    <name type="scientific">Elliptochloris bilobata</name>
    <dbReference type="NCBI Taxonomy" id="381761"/>
    <lineage>
        <taxon>Eukaryota</taxon>
        <taxon>Viridiplantae</taxon>
        <taxon>Chlorophyta</taxon>
        <taxon>core chlorophytes</taxon>
        <taxon>Trebouxiophyceae</taxon>
        <taxon>Trebouxiophyceae incertae sedis</taxon>
        <taxon>Elliptochloris clade</taxon>
        <taxon>Elliptochloris</taxon>
    </lineage>
</organism>
<dbReference type="GO" id="GO:1990918">
    <property type="term" value="P:double-strand break repair involved in meiotic recombination"/>
    <property type="evidence" value="ECO:0007669"/>
    <property type="project" value="TreeGrafter"/>
</dbReference>
<gene>
    <name evidence="7" type="ORF">WJX81_001207</name>
</gene>
<evidence type="ECO:0000256" key="3">
    <source>
        <dbReference type="ARBA" id="ARBA00022843"/>
    </source>
</evidence>
<evidence type="ECO:0000256" key="5">
    <source>
        <dbReference type="ARBA" id="ARBA00093456"/>
    </source>
</evidence>
<keyword evidence="3" id="KW-0832">Ubl conjugation</keyword>
<name>A0AAW1RFY4_9CHLO</name>
<evidence type="ECO:0000313" key="8">
    <source>
        <dbReference type="Proteomes" id="UP001445335"/>
    </source>
</evidence>
<accession>A0AAW1RFY4</accession>
<dbReference type="EMBL" id="JALJOU010000039">
    <property type="protein sequence ID" value="KAK9832696.1"/>
    <property type="molecule type" value="Genomic_DNA"/>
</dbReference>
<keyword evidence="2" id="KW-1017">Isopeptide bond</keyword>
<reference evidence="7 8" key="1">
    <citation type="journal article" date="2024" name="Nat. Commun.">
        <title>Phylogenomics reveals the evolutionary origins of lichenization in chlorophyte algae.</title>
        <authorList>
            <person name="Puginier C."/>
            <person name="Libourel C."/>
            <person name="Otte J."/>
            <person name="Skaloud P."/>
            <person name="Haon M."/>
            <person name="Grisel S."/>
            <person name="Petersen M."/>
            <person name="Berrin J.G."/>
            <person name="Delaux P.M."/>
            <person name="Dal Grande F."/>
            <person name="Keller J."/>
        </authorList>
    </citation>
    <scope>NUCLEOTIDE SEQUENCE [LARGE SCALE GENOMIC DNA]</scope>
    <source>
        <strain evidence="7 8">SAG 245.80</strain>
    </source>
</reference>
<proteinExistence type="inferred from homology"/>
<protein>
    <recommendedName>
        <fullName evidence="9">Fanconi anemia group D2 protein</fullName>
    </recommendedName>
</protein>
<evidence type="ECO:0000313" key="7">
    <source>
        <dbReference type="EMBL" id="KAK9832696.1"/>
    </source>
</evidence>
<sequence>MGSQLTQKRSPAGGNPARGTGSAKRVRADTDASVFLDVVRQAGCTDYAATELLRLQRLILAQFRWLDSLASGGTLTGRLLELLDACTSDLQRDVIKFLPEIVTEEHHAEVLDKLRKTCETDVALLLPALEALSMLCLDDELQDAAVGMAIDRLDSVSVADLPAVLHFVLVHADCKLRQVVPLVREKLLFLAPADPRLPGAQADVQGAPADAPADDELHTFLALRNSLRLSPAACSSFMAELKSLTGDDERRVTDVWVPLILHSFGGSHGKAAGTLFKKQVTDGSRALLSRAIVGHQAVLHELGGMDASSQKEVLRALHAHLGSQAAPQVSAALAALLRLSVSRPLALLRHATFLMAILDHMDAYSPEQLHMVFELFSELVVCASAEGGDTTRSQLRIGQELQAFLQKQMSSSDARAQRVGVIGTARLVRRLWRGPPACAAQAKEHVRRVFEGAAASPGGFAVFCDDLADFLDEDQSVPSEVVAWLSEAANDCLDGFMADVDHGVCADNAAEIMVPGGFHIQGELWLSLHQEAPVAYSILPRLAMTHAADRDALLYVGALLRLMREALLRRSGTLGELEATLVCPLLLPPADMTTRCGLTALPPTRRELVALALWHAVTWLREALNTFSGDPPTATLGAVEVRQLVVLRLQQLCQFEALLEVALEHAPPSFAKAKTVKAKHQPWEKGSRVGEVRRGMRPLQAPAFLLVACLNEVEQPAARAAPAAYLLAELQGQMDTLDTSSTRPMPPGTMKPQCEAELLRTLPAILPALRLHLDSALQLQQALDADGGEEEDSVAPAHLRDAALPEGPLLIAHETEALAPRAALGRLISSALGCVRRLAGSRAVKTDAALRNALLAAFAPEGAGVAAAAQPEVEGVEQALAACSGACTYFEGLACQRGYSAGFDCVYVAVTAMHALVVLAEATAAHAANADACEAVLQVIKGKLSSAARAMLAEDWDPAPRKGAPKGALKAAAPRHGWHGRAPAMAALVRFYLGYHCEPVAELLRLASAIAHADATNACAAFSEATVATWYRALVDQLITQWEALRAAMARAASAGAEQDRGKLTRDAARCSEAFSRLARFTRQHEHNQLVLGQAVRLGIRFAEALLRMESFWKERLAACPSAATAFKAVCEHTSKGTRACQAVCQVAKARKDLAITGKVPRAKRAFEALLSMAGNVCGDAALWIGVLKNKDLAGQEMLSQAQEPVPCDNEDVQGL</sequence>
<dbReference type="GO" id="GO:0070182">
    <property type="term" value="F:DNA polymerase binding"/>
    <property type="evidence" value="ECO:0007669"/>
    <property type="project" value="TreeGrafter"/>
</dbReference>
<comment type="similarity">
    <text evidence="5">Belongs to the Fanconi anemia protein FANCD2 family.</text>
</comment>
<dbReference type="GO" id="GO:0007129">
    <property type="term" value="P:homologous chromosome pairing at meiosis"/>
    <property type="evidence" value="ECO:0007669"/>
    <property type="project" value="TreeGrafter"/>
</dbReference>
<dbReference type="GO" id="GO:0031573">
    <property type="term" value="P:mitotic intra-S DNA damage checkpoint signaling"/>
    <property type="evidence" value="ECO:0007669"/>
    <property type="project" value="TreeGrafter"/>
</dbReference>
<dbReference type="PANTHER" id="PTHR32086">
    <property type="entry name" value="FANCONI ANEMIA GROUP D2 PROTEIN"/>
    <property type="match status" value="1"/>
</dbReference>
<dbReference type="GO" id="GO:0036297">
    <property type="term" value="P:interstrand cross-link repair"/>
    <property type="evidence" value="ECO:0007669"/>
    <property type="project" value="TreeGrafter"/>
</dbReference>
<evidence type="ECO:0008006" key="9">
    <source>
        <dbReference type="Google" id="ProtNLM"/>
    </source>
</evidence>
<keyword evidence="8" id="KW-1185">Reference proteome</keyword>
<dbReference type="GO" id="GO:0005634">
    <property type="term" value="C:nucleus"/>
    <property type="evidence" value="ECO:0007669"/>
    <property type="project" value="UniProtKB-SubCell"/>
</dbReference>
<evidence type="ECO:0000256" key="4">
    <source>
        <dbReference type="ARBA" id="ARBA00023242"/>
    </source>
</evidence>
<dbReference type="InterPro" id="IPR029448">
    <property type="entry name" value="FANCD2"/>
</dbReference>
<evidence type="ECO:0000256" key="1">
    <source>
        <dbReference type="ARBA" id="ARBA00004123"/>
    </source>
</evidence>
<dbReference type="PANTHER" id="PTHR32086:SF0">
    <property type="entry name" value="FANCONI ANEMIA GROUP D2 PROTEIN"/>
    <property type="match status" value="1"/>
</dbReference>
<feature type="region of interest" description="Disordered" evidence="6">
    <location>
        <begin position="1"/>
        <end position="25"/>
    </location>
</feature>
<comment type="subcellular location">
    <subcellularLocation>
        <location evidence="1">Nucleus</location>
    </subcellularLocation>
</comment>
<dbReference type="Pfam" id="PF14631">
    <property type="entry name" value="FancD2"/>
    <property type="match status" value="3"/>
</dbReference>
<keyword evidence="4" id="KW-0539">Nucleus</keyword>
<dbReference type="AlphaFoldDB" id="A0AAW1RFY4"/>
<comment type="caution">
    <text evidence="7">The sequence shown here is derived from an EMBL/GenBank/DDBJ whole genome shotgun (WGS) entry which is preliminary data.</text>
</comment>
<dbReference type="GO" id="GO:0000793">
    <property type="term" value="C:condensed chromosome"/>
    <property type="evidence" value="ECO:0007669"/>
    <property type="project" value="TreeGrafter"/>
</dbReference>